<dbReference type="GeneID" id="20645067"/>
<feature type="region of interest" description="Disordered" evidence="1">
    <location>
        <begin position="74"/>
        <end position="98"/>
    </location>
</feature>
<feature type="compositionally biased region" description="Polar residues" evidence="1">
    <location>
        <begin position="82"/>
        <end position="95"/>
    </location>
</feature>
<evidence type="ECO:0000313" key="3">
    <source>
        <dbReference type="EMBL" id="EGZ22812.1"/>
    </source>
</evidence>
<gene>
    <name evidence="3" type="ORF">PHYSODRAFT_324118</name>
</gene>
<feature type="signal peptide" evidence="2">
    <location>
        <begin position="1"/>
        <end position="24"/>
    </location>
</feature>
<dbReference type="InParanoid" id="G4YR78"/>
<dbReference type="KEGG" id="psoj:PHYSODRAFT_324118"/>
<name>G4YR78_PHYSP</name>
<protein>
    <recommendedName>
        <fullName evidence="5">RxLR effector protein</fullName>
    </recommendedName>
</protein>
<dbReference type="EMBL" id="JH159152">
    <property type="protein sequence ID" value="EGZ22812.1"/>
    <property type="molecule type" value="Genomic_DNA"/>
</dbReference>
<organism evidence="3 4">
    <name type="scientific">Phytophthora sojae (strain P6497)</name>
    <name type="common">Soybean stem and root rot agent</name>
    <name type="synonym">Phytophthora megasperma f. sp. glycines</name>
    <dbReference type="NCBI Taxonomy" id="1094619"/>
    <lineage>
        <taxon>Eukaryota</taxon>
        <taxon>Sar</taxon>
        <taxon>Stramenopiles</taxon>
        <taxon>Oomycota</taxon>
        <taxon>Peronosporomycetes</taxon>
        <taxon>Peronosporales</taxon>
        <taxon>Peronosporaceae</taxon>
        <taxon>Phytophthora</taxon>
    </lineage>
</organism>
<dbReference type="RefSeq" id="XP_009518100.1">
    <property type="nucleotide sequence ID" value="XM_009519805.1"/>
</dbReference>
<dbReference type="Proteomes" id="UP000002640">
    <property type="component" value="Unassembled WGS sequence"/>
</dbReference>
<keyword evidence="4" id="KW-1185">Reference proteome</keyword>
<feature type="chain" id="PRO_5003471477" description="RxLR effector protein" evidence="2">
    <location>
        <begin position="25"/>
        <end position="187"/>
    </location>
</feature>
<evidence type="ECO:0000256" key="2">
    <source>
        <dbReference type="SAM" id="SignalP"/>
    </source>
</evidence>
<keyword evidence="2" id="KW-0732">Signal</keyword>
<proteinExistence type="predicted"/>
<sequence>MRASQILAVTAVTLLATTSGFVSASDAAAAAAKGKTPASTTDAHELFVQKVPFKYGNLTGMMVITIDPDSLKEVSEEDSAANDPSQVYDFTQPDDSASETEDRALFGNSFLEKLQQLSKSYRDVAQLVIRPKRATTCTSSAQDAAREPDTETSIRSTTLGLHLYGLGVSVETVAQLYGLGVTVARAS</sequence>
<dbReference type="AlphaFoldDB" id="G4YR78"/>
<evidence type="ECO:0000313" key="4">
    <source>
        <dbReference type="Proteomes" id="UP000002640"/>
    </source>
</evidence>
<accession>G4YR78</accession>
<evidence type="ECO:0008006" key="5">
    <source>
        <dbReference type="Google" id="ProtNLM"/>
    </source>
</evidence>
<reference evidence="3 4" key="1">
    <citation type="journal article" date="2006" name="Science">
        <title>Phytophthora genome sequences uncover evolutionary origins and mechanisms of pathogenesis.</title>
        <authorList>
            <person name="Tyler B.M."/>
            <person name="Tripathy S."/>
            <person name="Zhang X."/>
            <person name="Dehal P."/>
            <person name="Jiang R.H."/>
            <person name="Aerts A."/>
            <person name="Arredondo F.D."/>
            <person name="Baxter L."/>
            <person name="Bensasson D."/>
            <person name="Beynon J.L."/>
            <person name="Chapman J."/>
            <person name="Damasceno C.M."/>
            <person name="Dorrance A.E."/>
            <person name="Dou D."/>
            <person name="Dickerman A.W."/>
            <person name="Dubchak I.L."/>
            <person name="Garbelotto M."/>
            <person name="Gijzen M."/>
            <person name="Gordon S.G."/>
            <person name="Govers F."/>
            <person name="Grunwald N.J."/>
            <person name="Huang W."/>
            <person name="Ivors K.L."/>
            <person name="Jones R.W."/>
            <person name="Kamoun S."/>
            <person name="Krampis K."/>
            <person name="Lamour K.H."/>
            <person name="Lee M.K."/>
            <person name="McDonald W.H."/>
            <person name="Medina M."/>
            <person name="Meijer H.J."/>
            <person name="Nordberg E.K."/>
            <person name="Maclean D.J."/>
            <person name="Ospina-Giraldo M.D."/>
            <person name="Morris P.F."/>
            <person name="Phuntumart V."/>
            <person name="Putnam N.H."/>
            <person name="Rash S."/>
            <person name="Rose J.K."/>
            <person name="Sakihama Y."/>
            <person name="Salamov A.A."/>
            <person name="Savidor A."/>
            <person name="Scheuring C.F."/>
            <person name="Smith B.M."/>
            <person name="Sobral B.W."/>
            <person name="Terry A."/>
            <person name="Torto-Alalibo T.A."/>
            <person name="Win J."/>
            <person name="Xu Z."/>
            <person name="Zhang H."/>
            <person name="Grigoriev I.V."/>
            <person name="Rokhsar D.S."/>
            <person name="Boore J.L."/>
        </authorList>
    </citation>
    <scope>NUCLEOTIDE SEQUENCE [LARGE SCALE GENOMIC DNA]</scope>
    <source>
        <strain evidence="3 4">P6497</strain>
    </source>
</reference>
<evidence type="ECO:0000256" key="1">
    <source>
        <dbReference type="SAM" id="MobiDB-lite"/>
    </source>
</evidence>